<dbReference type="Gene3D" id="2.60.40.1180">
    <property type="entry name" value="Golgi alpha-mannosidase II"/>
    <property type="match status" value="1"/>
</dbReference>
<proteinExistence type="predicted"/>
<reference evidence="1" key="1">
    <citation type="submission" date="2020-11" db="EMBL/GenBank/DDBJ databases">
        <authorList>
            <person name="Tran Van P."/>
        </authorList>
    </citation>
    <scope>NUCLEOTIDE SEQUENCE</scope>
</reference>
<dbReference type="EMBL" id="OD003586">
    <property type="protein sequence ID" value="CAD7408193.1"/>
    <property type="molecule type" value="Genomic_DNA"/>
</dbReference>
<sequence length="59" mass="6534">MVSESIIYVSKTLEGEETYIVLVNLGDDEALVDLSQFYSNLPEELSVAVASVESGYNFR</sequence>
<protein>
    <submittedName>
        <fullName evidence="1">Uncharacterized protein</fullName>
    </submittedName>
</protein>
<dbReference type="AlphaFoldDB" id="A0A7R9D529"/>
<gene>
    <name evidence="1" type="ORF">TPSB3V08_LOCUS6239</name>
</gene>
<evidence type="ECO:0000313" key="1">
    <source>
        <dbReference type="EMBL" id="CAD7408193.1"/>
    </source>
</evidence>
<accession>A0A7R9D529</accession>
<organism evidence="1">
    <name type="scientific">Timema poppense</name>
    <name type="common">Walking stick</name>
    <dbReference type="NCBI Taxonomy" id="170557"/>
    <lineage>
        <taxon>Eukaryota</taxon>
        <taxon>Metazoa</taxon>
        <taxon>Ecdysozoa</taxon>
        <taxon>Arthropoda</taxon>
        <taxon>Hexapoda</taxon>
        <taxon>Insecta</taxon>
        <taxon>Pterygota</taxon>
        <taxon>Neoptera</taxon>
        <taxon>Polyneoptera</taxon>
        <taxon>Phasmatodea</taxon>
        <taxon>Timematodea</taxon>
        <taxon>Timematoidea</taxon>
        <taxon>Timematidae</taxon>
        <taxon>Timema</taxon>
    </lineage>
</organism>
<dbReference type="InterPro" id="IPR013780">
    <property type="entry name" value="Glyco_hydro_b"/>
</dbReference>
<name>A0A7R9D529_TIMPO</name>